<dbReference type="EMBL" id="MU266496">
    <property type="protein sequence ID" value="KAH7922150.1"/>
    <property type="molecule type" value="Genomic_DNA"/>
</dbReference>
<feature type="non-terminal residue" evidence="1">
    <location>
        <position position="82"/>
    </location>
</feature>
<gene>
    <name evidence="1" type="ORF">BV22DRAFT_979573</name>
</gene>
<name>A0ACB8B8X6_9AGAM</name>
<sequence length="82" mass="9111">MAQFSYNIKQHSATGQAPFAVTRSYIPRMGIEPLNLKNKTATGTARDMKAVLEATKSALERAAKRMKESADQHRSDAPEYQV</sequence>
<evidence type="ECO:0000313" key="2">
    <source>
        <dbReference type="Proteomes" id="UP000790709"/>
    </source>
</evidence>
<evidence type="ECO:0000313" key="1">
    <source>
        <dbReference type="EMBL" id="KAH7922150.1"/>
    </source>
</evidence>
<dbReference type="Proteomes" id="UP000790709">
    <property type="component" value="Unassembled WGS sequence"/>
</dbReference>
<organism evidence="1 2">
    <name type="scientific">Leucogyrophana mollusca</name>
    <dbReference type="NCBI Taxonomy" id="85980"/>
    <lineage>
        <taxon>Eukaryota</taxon>
        <taxon>Fungi</taxon>
        <taxon>Dikarya</taxon>
        <taxon>Basidiomycota</taxon>
        <taxon>Agaricomycotina</taxon>
        <taxon>Agaricomycetes</taxon>
        <taxon>Agaricomycetidae</taxon>
        <taxon>Boletales</taxon>
        <taxon>Boletales incertae sedis</taxon>
        <taxon>Leucogyrophana</taxon>
    </lineage>
</organism>
<keyword evidence="2" id="KW-1185">Reference proteome</keyword>
<comment type="caution">
    <text evidence="1">The sequence shown here is derived from an EMBL/GenBank/DDBJ whole genome shotgun (WGS) entry which is preliminary data.</text>
</comment>
<accession>A0ACB8B8X6</accession>
<protein>
    <submittedName>
        <fullName evidence="1">Uncharacterized protein</fullName>
    </submittedName>
</protein>
<proteinExistence type="predicted"/>
<reference evidence="1" key="1">
    <citation type="journal article" date="2021" name="New Phytol.">
        <title>Evolutionary innovations through gain and loss of genes in the ectomycorrhizal Boletales.</title>
        <authorList>
            <person name="Wu G."/>
            <person name="Miyauchi S."/>
            <person name="Morin E."/>
            <person name="Kuo A."/>
            <person name="Drula E."/>
            <person name="Varga T."/>
            <person name="Kohler A."/>
            <person name="Feng B."/>
            <person name="Cao Y."/>
            <person name="Lipzen A."/>
            <person name="Daum C."/>
            <person name="Hundley H."/>
            <person name="Pangilinan J."/>
            <person name="Johnson J."/>
            <person name="Barry K."/>
            <person name="LaButti K."/>
            <person name="Ng V."/>
            <person name="Ahrendt S."/>
            <person name="Min B."/>
            <person name="Choi I.G."/>
            <person name="Park H."/>
            <person name="Plett J.M."/>
            <person name="Magnuson J."/>
            <person name="Spatafora J.W."/>
            <person name="Nagy L.G."/>
            <person name="Henrissat B."/>
            <person name="Grigoriev I.V."/>
            <person name="Yang Z.L."/>
            <person name="Xu J."/>
            <person name="Martin F.M."/>
        </authorList>
    </citation>
    <scope>NUCLEOTIDE SEQUENCE</scope>
    <source>
        <strain evidence="1">KUC20120723A-06</strain>
    </source>
</reference>